<proteinExistence type="predicted"/>
<organism evidence="2 3">
    <name type="scientific">Staphylococcus argensis</name>
    <dbReference type="NCBI Taxonomy" id="1607738"/>
    <lineage>
        <taxon>Bacteria</taxon>
        <taxon>Bacillati</taxon>
        <taxon>Bacillota</taxon>
        <taxon>Bacilli</taxon>
        <taxon>Bacillales</taxon>
        <taxon>Staphylococcaceae</taxon>
        <taxon>Staphylococcus</taxon>
    </lineage>
</organism>
<evidence type="ECO:0000313" key="2">
    <source>
        <dbReference type="EMBL" id="POA08976.1"/>
    </source>
</evidence>
<evidence type="ECO:0000313" key="3">
    <source>
        <dbReference type="Proteomes" id="UP000242712"/>
    </source>
</evidence>
<keyword evidence="3" id="KW-1185">Reference proteome</keyword>
<name>A0A2K4FCI1_9STAP</name>
<sequence length="138" mass="16268">MPWTMNDYPQSWKNMDELERKKAIDIGNAMLKDGYKEGDAIPIATEQAESWYKDASQDELKELKNKHITQHQKDQSAHPENNERDVHVYYEDNEWKVKTDRAEQASDTFEKKDDAMKRARNIADNRGTEIIEHKKNES</sequence>
<protein>
    <recommendedName>
        <fullName evidence="4">DUF2188 domain-containing protein</fullName>
    </recommendedName>
</protein>
<evidence type="ECO:0000256" key="1">
    <source>
        <dbReference type="SAM" id="MobiDB-lite"/>
    </source>
</evidence>
<dbReference type="RefSeq" id="WP_103371925.1">
    <property type="nucleotide sequence ID" value="NZ_CBCRVO010000002.1"/>
</dbReference>
<dbReference type="AlphaFoldDB" id="A0A2K4FCI1"/>
<reference evidence="2 3" key="1">
    <citation type="submission" date="2017-08" db="EMBL/GenBank/DDBJ databases">
        <title>Draft genome sequences of 64 type strains of genus Staph aureus.</title>
        <authorList>
            <person name="Cole K."/>
            <person name="Golubchik T."/>
            <person name="Russell J."/>
            <person name="Foster D."/>
            <person name="Llewelyn M."/>
            <person name="Wilson D."/>
            <person name="Crook D."/>
            <person name="Paul J."/>
        </authorList>
    </citation>
    <scope>NUCLEOTIDE SEQUENCE [LARGE SCALE GENOMIC DNA]</scope>
    <source>
        <strain evidence="2 3">DSM 29875</strain>
    </source>
</reference>
<dbReference type="OrthoDB" id="8858565at2"/>
<gene>
    <name evidence="2" type="ORF">CD039_08295</name>
</gene>
<feature type="region of interest" description="Disordered" evidence="1">
    <location>
        <begin position="99"/>
        <end position="138"/>
    </location>
</feature>
<dbReference type="Pfam" id="PF09954">
    <property type="entry name" value="DUF2188"/>
    <property type="match status" value="1"/>
</dbReference>
<comment type="caution">
    <text evidence="2">The sequence shown here is derived from an EMBL/GenBank/DDBJ whole genome shotgun (WGS) entry which is preliminary data.</text>
</comment>
<dbReference type="Proteomes" id="UP000242712">
    <property type="component" value="Unassembled WGS sequence"/>
</dbReference>
<dbReference type="GeneID" id="98298349"/>
<evidence type="ECO:0008006" key="4">
    <source>
        <dbReference type="Google" id="ProtNLM"/>
    </source>
</evidence>
<dbReference type="InterPro" id="IPR018691">
    <property type="entry name" value="DUF2188"/>
</dbReference>
<dbReference type="EMBL" id="PPPX01000011">
    <property type="protein sequence ID" value="POA08976.1"/>
    <property type="molecule type" value="Genomic_DNA"/>
</dbReference>
<accession>A0A2K4FCI1</accession>